<dbReference type="Gene3D" id="3.30.420.10">
    <property type="entry name" value="Ribonuclease H-like superfamily/Ribonuclease H"/>
    <property type="match status" value="1"/>
</dbReference>
<proteinExistence type="predicted"/>
<dbReference type="PANTHER" id="PTHR47326:SF1">
    <property type="entry name" value="HTH PSQ-TYPE DOMAIN-CONTAINING PROTEIN"/>
    <property type="match status" value="1"/>
</dbReference>
<evidence type="ECO:0000313" key="3">
    <source>
        <dbReference type="Proteomes" id="UP001159363"/>
    </source>
</evidence>
<dbReference type="InterPro" id="IPR036397">
    <property type="entry name" value="RNaseH_sf"/>
</dbReference>
<dbReference type="PANTHER" id="PTHR47326">
    <property type="entry name" value="TRANSPOSABLE ELEMENT TC3 TRANSPOSASE-LIKE PROTEIN"/>
    <property type="match status" value="1"/>
</dbReference>
<gene>
    <name evidence="2" type="ORF">PR048_018821</name>
</gene>
<evidence type="ECO:0000259" key="1">
    <source>
        <dbReference type="Pfam" id="PF13358"/>
    </source>
</evidence>
<dbReference type="Pfam" id="PF13358">
    <property type="entry name" value="DDE_3"/>
    <property type="match status" value="1"/>
</dbReference>
<keyword evidence="3" id="KW-1185">Reference proteome</keyword>
<accession>A0ABQ9H1V9</accession>
<protein>
    <recommendedName>
        <fullName evidence="1">Tc1-like transposase DDE domain-containing protein</fullName>
    </recommendedName>
</protein>
<reference evidence="2 3" key="1">
    <citation type="submission" date="2023-02" db="EMBL/GenBank/DDBJ databases">
        <title>LHISI_Scaffold_Assembly.</title>
        <authorList>
            <person name="Stuart O.P."/>
            <person name="Cleave R."/>
            <person name="Magrath M.J.L."/>
            <person name="Mikheyev A.S."/>
        </authorList>
    </citation>
    <scope>NUCLEOTIDE SEQUENCE [LARGE SCALE GENOMIC DNA]</scope>
    <source>
        <strain evidence="2">Daus_M_001</strain>
        <tissue evidence="2">Leg muscle</tissue>
    </source>
</reference>
<dbReference type="EMBL" id="JARBHB010000007">
    <property type="protein sequence ID" value="KAJ8878244.1"/>
    <property type="molecule type" value="Genomic_DNA"/>
</dbReference>
<organism evidence="2 3">
    <name type="scientific">Dryococelus australis</name>
    <dbReference type="NCBI Taxonomy" id="614101"/>
    <lineage>
        <taxon>Eukaryota</taxon>
        <taxon>Metazoa</taxon>
        <taxon>Ecdysozoa</taxon>
        <taxon>Arthropoda</taxon>
        <taxon>Hexapoda</taxon>
        <taxon>Insecta</taxon>
        <taxon>Pterygota</taxon>
        <taxon>Neoptera</taxon>
        <taxon>Polyneoptera</taxon>
        <taxon>Phasmatodea</taxon>
        <taxon>Verophasmatodea</taxon>
        <taxon>Anareolatae</taxon>
        <taxon>Phasmatidae</taxon>
        <taxon>Eurycanthinae</taxon>
        <taxon>Dryococelus</taxon>
    </lineage>
</organism>
<dbReference type="InterPro" id="IPR038717">
    <property type="entry name" value="Tc1-like_DDE_dom"/>
</dbReference>
<comment type="caution">
    <text evidence="2">The sequence shown here is derived from an EMBL/GenBank/DDBJ whole genome shotgun (WGS) entry which is preliminary data.</text>
</comment>
<evidence type="ECO:0000313" key="2">
    <source>
        <dbReference type="EMBL" id="KAJ8878244.1"/>
    </source>
</evidence>
<name>A0ABQ9H1V9_9NEOP</name>
<dbReference type="Proteomes" id="UP001159363">
    <property type="component" value="Chromosome 6"/>
</dbReference>
<feature type="domain" description="Tc1-like transposase DDE" evidence="1">
    <location>
        <begin position="297"/>
        <end position="353"/>
    </location>
</feature>
<sequence>MSDGGVKPATVSVGKVRLRLGDGTIELDACGVLWNVKKIGYATSVWRMEKECRENSCVVSPMISREEVSINHDNCTTAPENVTGKALKCYAQGCKWLWNKSVQHHSHSAHKQIPSPYHVSLHQQLGRQDYGQRMEFRYSLLMRYHENRLFLQRILFTDEATFTNHGHVNIRNIYYWAADNPHWLRQVGQWHVVWDHTTCNMHITWYQHDGCPSDYLRVAGQNITPGRWIGHEGIIRWLALSPRLTPLDIFLWAFGVGPLVFVRGSMITEVYCNILDNEMLPTLWRFYGMDPCYLQDDNARCHVSRATMQWYADNNIRQLDWPAQSPELNPIEHLWDEYDRRVRARQARPKSIAQLIQVVSNNAKQILAEKCEGYTGHTGALHCDVSITALLGWQTDAARCASAMHGCACHARFPVLFMQELVLCTVPNDLLSKRDLVCL</sequence>